<dbReference type="EMBL" id="JABWDY010015804">
    <property type="protein sequence ID" value="KAF5196576.1"/>
    <property type="molecule type" value="Genomic_DNA"/>
</dbReference>
<organism evidence="1 2">
    <name type="scientific">Thalictrum thalictroides</name>
    <name type="common">Rue-anemone</name>
    <name type="synonym">Anemone thalictroides</name>
    <dbReference type="NCBI Taxonomy" id="46969"/>
    <lineage>
        <taxon>Eukaryota</taxon>
        <taxon>Viridiplantae</taxon>
        <taxon>Streptophyta</taxon>
        <taxon>Embryophyta</taxon>
        <taxon>Tracheophyta</taxon>
        <taxon>Spermatophyta</taxon>
        <taxon>Magnoliopsida</taxon>
        <taxon>Ranunculales</taxon>
        <taxon>Ranunculaceae</taxon>
        <taxon>Thalictroideae</taxon>
        <taxon>Thalictrum</taxon>
    </lineage>
</organism>
<name>A0A7J6WGL6_THATH</name>
<protein>
    <submittedName>
        <fullName evidence="1">Uncharacterized protein</fullName>
    </submittedName>
</protein>
<sequence length="60" mass="6838">MVQKQKHPTHSCRGRLHQNVHGMLQTIATLTCPESREGWALSHNKNKATEIMAMRSLPDM</sequence>
<evidence type="ECO:0000313" key="1">
    <source>
        <dbReference type="EMBL" id="KAF5196576.1"/>
    </source>
</evidence>
<accession>A0A7J6WGL6</accession>
<gene>
    <name evidence="1" type="ORF">FRX31_013837</name>
</gene>
<dbReference type="Proteomes" id="UP000554482">
    <property type="component" value="Unassembled WGS sequence"/>
</dbReference>
<proteinExistence type="predicted"/>
<evidence type="ECO:0000313" key="2">
    <source>
        <dbReference type="Proteomes" id="UP000554482"/>
    </source>
</evidence>
<comment type="caution">
    <text evidence="1">The sequence shown here is derived from an EMBL/GenBank/DDBJ whole genome shotgun (WGS) entry which is preliminary data.</text>
</comment>
<reference evidence="1 2" key="1">
    <citation type="submission" date="2020-06" db="EMBL/GenBank/DDBJ databases">
        <title>Transcriptomic and genomic resources for Thalictrum thalictroides and T. hernandezii: Facilitating candidate gene discovery in an emerging model plant lineage.</title>
        <authorList>
            <person name="Arias T."/>
            <person name="Riano-Pachon D.M."/>
            <person name="Di Stilio V.S."/>
        </authorList>
    </citation>
    <scope>NUCLEOTIDE SEQUENCE [LARGE SCALE GENOMIC DNA]</scope>
    <source>
        <strain evidence="2">cv. WT478/WT964</strain>
        <tissue evidence="1">Leaves</tissue>
    </source>
</reference>
<dbReference type="AlphaFoldDB" id="A0A7J6WGL6"/>
<keyword evidence="2" id="KW-1185">Reference proteome</keyword>